<comment type="caution">
    <text evidence="2">The sequence shown here is derived from an EMBL/GenBank/DDBJ whole genome shotgun (WGS) entry which is preliminary data.</text>
</comment>
<accession>A0A0C2S6P6</accession>
<dbReference type="AlphaFoldDB" id="A0A0C2S6P6"/>
<dbReference type="STRING" id="889306.KP78_11770"/>
<proteinExistence type="predicted"/>
<keyword evidence="3" id="KW-1185">Reference proteome</keyword>
<dbReference type="PANTHER" id="PTHR33408">
    <property type="entry name" value="TRANSPOSASE"/>
    <property type="match status" value="1"/>
</dbReference>
<dbReference type="InterPro" id="IPR008490">
    <property type="entry name" value="Transposase_InsH_N"/>
</dbReference>
<evidence type="ECO:0000313" key="3">
    <source>
        <dbReference type="Proteomes" id="UP000031938"/>
    </source>
</evidence>
<feature type="domain" description="Transposase InsH N-terminal" evidence="1">
    <location>
        <begin position="1"/>
        <end position="49"/>
    </location>
</feature>
<sequence>MMLKIILYAYSNRTYSSRQIAKQLTENILFMWLSGEQQPYFRTINRFRSERMKDVIYETFFSIVDLLREEGYVKVRGEYLLKFSINNLKTEKMLTR</sequence>
<evidence type="ECO:0000313" key="2">
    <source>
        <dbReference type="EMBL" id="KIL49709.1"/>
    </source>
</evidence>
<dbReference type="Pfam" id="PF05598">
    <property type="entry name" value="DUF772"/>
    <property type="match status" value="1"/>
</dbReference>
<gene>
    <name evidence="2" type="ORF">KP78_11770</name>
</gene>
<reference evidence="2 3" key="1">
    <citation type="submission" date="2015-01" db="EMBL/GenBank/DDBJ databases">
        <title>Genome sequencing of Jeotgalibacillus soli.</title>
        <authorList>
            <person name="Goh K.M."/>
            <person name="Chan K.-G."/>
            <person name="Yaakop A.S."/>
            <person name="Ee R."/>
            <person name="Gan H.M."/>
            <person name="Chan C.S."/>
        </authorList>
    </citation>
    <scope>NUCLEOTIDE SEQUENCE [LARGE SCALE GENOMIC DNA]</scope>
    <source>
        <strain evidence="2 3">P9</strain>
    </source>
</reference>
<dbReference type="PATRIC" id="fig|889306.3.peg.1184"/>
<evidence type="ECO:0000259" key="1">
    <source>
        <dbReference type="Pfam" id="PF05598"/>
    </source>
</evidence>
<dbReference type="EMBL" id="JXRP01000009">
    <property type="protein sequence ID" value="KIL49709.1"/>
    <property type="molecule type" value="Genomic_DNA"/>
</dbReference>
<name>A0A0C2S6P6_9BACL</name>
<dbReference type="PANTHER" id="PTHR33408:SF2">
    <property type="entry name" value="TRANSPOSASE DDE DOMAIN-CONTAINING PROTEIN"/>
    <property type="match status" value="1"/>
</dbReference>
<dbReference type="Proteomes" id="UP000031938">
    <property type="component" value="Unassembled WGS sequence"/>
</dbReference>
<organism evidence="2 3">
    <name type="scientific">Jeotgalibacillus soli</name>
    <dbReference type="NCBI Taxonomy" id="889306"/>
    <lineage>
        <taxon>Bacteria</taxon>
        <taxon>Bacillati</taxon>
        <taxon>Bacillota</taxon>
        <taxon>Bacilli</taxon>
        <taxon>Bacillales</taxon>
        <taxon>Caryophanaceae</taxon>
        <taxon>Jeotgalibacillus</taxon>
    </lineage>
</organism>
<protein>
    <submittedName>
        <fullName evidence="2">Transposase</fullName>
    </submittedName>
</protein>